<dbReference type="NCBIfam" id="TIGR03586">
    <property type="entry name" value="PseI"/>
    <property type="match status" value="1"/>
</dbReference>
<evidence type="ECO:0000313" key="3">
    <source>
        <dbReference type="Proteomes" id="UP001500021"/>
    </source>
</evidence>
<dbReference type="InterPro" id="IPR013785">
    <property type="entry name" value="Aldolase_TIM"/>
</dbReference>
<keyword evidence="3" id="KW-1185">Reference proteome</keyword>
<dbReference type="InterPro" id="IPR006190">
    <property type="entry name" value="SAF_AFP_Neu5Ac"/>
</dbReference>
<name>A0ABN1L5S7_9GAMM</name>
<comment type="caution">
    <text evidence="2">The sequence shown here is derived from an EMBL/GenBank/DDBJ whole genome shotgun (WGS) entry which is preliminary data.</text>
</comment>
<dbReference type="SUPFAM" id="SSF51269">
    <property type="entry name" value="AFP III-like domain"/>
    <property type="match status" value="1"/>
</dbReference>
<dbReference type="InterPro" id="IPR013132">
    <property type="entry name" value="PseI/NeuA/B-like_N"/>
</dbReference>
<dbReference type="Proteomes" id="UP001500021">
    <property type="component" value="Unassembled WGS sequence"/>
</dbReference>
<protein>
    <submittedName>
        <fullName evidence="2">Pseudaminic acid synthase</fullName>
    </submittedName>
</protein>
<evidence type="ECO:0000313" key="2">
    <source>
        <dbReference type="EMBL" id="GAA0815544.1"/>
    </source>
</evidence>
<proteinExistence type="predicted"/>
<dbReference type="SUPFAM" id="SSF51569">
    <property type="entry name" value="Aldolase"/>
    <property type="match status" value="1"/>
</dbReference>
<dbReference type="Gene3D" id="3.20.20.70">
    <property type="entry name" value="Aldolase class I"/>
    <property type="match status" value="1"/>
</dbReference>
<sequence>MQSFKIGNHLIGENQPVFIIAEMSANHGGKLENAIEIIRAAKRAGADAVKLQTYRADTITLNSEKEDFTLPSESPWQKSKTLYSLYEQAYMPWEWHTRLYEEAKKLDIEIFSSPFDHSAVDLLAELNSVAYKIASPEITDLPLIAKIAKLKKPVILSTGLAEKADIQMAVDVLKENGNEMFAFLKCTTAYPAPIHESNLALIPQIMKDFSCISGISDHTLGHEAVLASVALGGKIIEKHFMLDNSDETPDSFFSLSESEFTDMVKLVRRVESSLGNGYYDLSSSAQKNLRGRRSLYVANPIKAGEVISESHIKSVRPSFGLHPKYHEEILGKRVLKDLDIGDRLSLELIDFE</sequence>
<dbReference type="RefSeq" id="WP_343816605.1">
    <property type="nucleotide sequence ID" value="NZ_BAAAFA010000004.1"/>
</dbReference>
<dbReference type="InterPro" id="IPR013974">
    <property type="entry name" value="SAF"/>
</dbReference>
<dbReference type="InterPro" id="IPR036732">
    <property type="entry name" value="AFP_Neu5c_C_sf"/>
</dbReference>
<evidence type="ECO:0000259" key="1">
    <source>
        <dbReference type="PROSITE" id="PS50844"/>
    </source>
</evidence>
<dbReference type="PANTHER" id="PTHR42966:SF2">
    <property type="entry name" value="PSEUDAMINIC ACID SYNTHASE"/>
    <property type="match status" value="1"/>
</dbReference>
<dbReference type="Gene3D" id="3.90.1210.10">
    <property type="entry name" value="Antifreeze-like/N-acetylneuraminic acid synthase C-terminal domain"/>
    <property type="match status" value="1"/>
</dbReference>
<gene>
    <name evidence="2" type="primary">pseI</name>
    <name evidence="2" type="ORF">GCM10009111_14010</name>
</gene>
<dbReference type="PROSITE" id="PS50844">
    <property type="entry name" value="AFP_LIKE"/>
    <property type="match status" value="1"/>
</dbReference>
<dbReference type="Pfam" id="PF08666">
    <property type="entry name" value="SAF"/>
    <property type="match status" value="1"/>
</dbReference>
<dbReference type="InterPro" id="IPR051690">
    <property type="entry name" value="PseI-like"/>
</dbReference>
<reference evidence="2 3" key="1">
    <citation type="journal article" date="2019" name="Int. J. Syst. Evol. Microbiol.">
        <title>The Global Catalogue of Microorganisms (GCM) 10K type strain sequencing project: providing services to taxonomists for standard genome sequencing and annotation.</title>
        <authorList>
            <consortium name="The Broad Institute Genomics Platform"/>
            <consortium name="The Broad Institute Genome Sequencing Center for Infectious Disease"/>
            <person name="Wu L."/>
            <person name="Ma J."/>
        </authorList>
    </citation>
    <scope>NUCLEOTIDE SEQUENCE [LARGE SCALE GENOMIC DNA]</scope>
    <source>
        <strain evidence="2 3">JCM 15608</strain>
    </source>
</reference>
<dbReference type="InterPro" id="IPR020030">
    <property type="entry name" value="Pseudaminic_synth_PseI"/>
</dbReference>
<dbReference type="Pfam" id="PF03102">
    <property type="entry name" value="NeuB"/>
    <property type="match status" value="1"/>
</dbReference>
<dbReference type="EMBL" id="BAAAFA010000004">
    <property type="protein sequence ID" value="GAA0815544.1"/>
    <property type="molecule type" value="Genomic_DNA"/>
</dbReference>
<dbReference type="InterPro" id="IPR057736">
    <property type="entry name" value="SAF_PseI/NeuA/NeuB"/>
</dbReference>
<accession>A0ABN1L5S7</accession>
<dbReference type="PANTHER" id="PTHR42966">
    <property type="entry name" value="N-ACETYLNEURAMINATE SYNTHASE"/>
    <property type="match status" value="1"/>
</dbReference>
<dbReference type="SMART" id="SM00858">
    <property type="entry name" value="SAF"/>
    <property type="match status" value="1"/>
</dbReference>
<dbReference type="CDD" id="cd11615">
    <property type="entry name" value="SAF_NeuB_like"/>
    <property type="match status" value="1"/>
</dbReference>
<feature type="domain" description="AFP-like" evidence="1">
    <location>
        <begin position="294"/>
        <end position="352"/>
    </location>
</feature>
<organism evidence="2 3">
    <name type="scientific">Colwellia asteriadis</name>
    <dbReference type="NCBI Taxonomy" id="517723"/>
    <lineage>
        <taxon>Bacteria</taxon>
        <taxon>Pseudomonadati</taxon>
        <taxon>Pseudomonadota</taxon>
        <taxon>Gammaproteobacteria</taxon>
        <taxon>Alteromonadales</taxon>
        <taxon>Colwelliaceae</taxon>
        <taxon>Colwellia</taxon>
    </lineage>
</organism>